<gene>
    <name evidence="2" type="ORF">RCOM_1754250</name>
</gene>
<sequence length="50" mass="6609">MTERQRNEEKTEFRERGRGDNKRQPYRWWWLRCWPKEYRLNKIWVCVFDM</sequence>
<evidence type="ECO:0000313" key="3">
    <source>
        <dbReference type="Proteomes" id="UP000008311"/>
    </source>
</evidence>
<organism evidence="2 3">
    <name type="scientific">Ricinus communis</name>
    <name type="common">Castor bean</name>
    <dbReference type="NCBI Taxonomy" id="3988"/>
    <lineage>
        <taxon>Eukaryota</taxon>
        <taxon>Viridiplantae</taxon>
        <taxon>Streptophyta</taxon>
        <taxon>Embryophyta</taxon>
        <taxon>Tracheophyta</taxon>
        <taxon>Spermatophyta</taxon>
        <taxon>Magnoliopsida</taxon>
        <taxon>eudicotyledons</taxon>
        <taxon>Gunneridae</taxon>
        <taxon>Pentapetalae</taxon>
        <taxon>rosids</taxon>
        <taxon>fabids</taxon>
        <taxon>Malpighiales</taxon>
        <taxon>Euphorbiaceae</taxon>
        <taxon>Acalyphoideae</taxon>
        <taxon>Acalypheae</taxon>
        <taxon>Ricinus</taxon>
    </lineage>
</organism>
<reference evidence="3" key="1">
    <citation type="journal article" date="2010" name="Nat. Biotechnol.">
        <title>Draft genome sequence of the oilseed species Ricinus communis.</title>
        <authorList>
            <person name="Chan A.P."/>
            <person name="Crabtree J."/>
            <person name="Zhao Q."/>
            <person name="Lorenzi H."/>
            <person name="Orvis J."/>
            <person name="Puiu D."/>
            <person name="Melake-Berhan A."/>
            <person name="Jones K.M."/>
            <person name="Redman J."/>
            <person name="Chen G."/>
            <person name="Cahoon E.B."/>
            <person name="Gedil M."/>
            <person name="Stanke M."/>
            <person name="Haas B.J."/>
            <person name="Wortman J.R."/>
            <person name="Fraser-Liggett C.M."/>
            <person name="Ravel J."/>
            <person name="Rabinowicz P.D."/>
        </authorList>
    </citation>
    <scope>NUCLEOTIDE SEQUENCE [LARGE SCALE GENOMIC DNA]</scope>
    <source>
        <strain evidence="3">cv. Hale</strain>
    </source>
</reference>
<dbReference type="EMBL" id="EQ973782">
    <property type="protein sequence ID" value="EEF48675.1"/>
    <property type="molecule type" value="Genomic_DNA"/>
</dbReference>
<feature type="region of interest" description="Disordered" evidence="1">
    <location>
        <begin position="1"/>
        <end position="21"/>
    </location>
</feature>
<name>B9RJ09_RICCO</name>
<proteinExistence type="predicted"/>
<dbReference type="InParanoid" id="B9RJ09"/>
<evidence type="ECO:0000256" key="1">
    <source>
        <dbReference type="SAM" id="MobiDB-lite"/>
    </source>
</evidence>
<protein>
    <submittedName>
        <fullName evidence="2">Uncharacterized protein</fullName>
    </submittedName>
</protein>
<keyword evidence="3" id="KW-1185">Reference proteome</keyword>
<evidence type="ECO:0000313" key="2">
    <source>
        <dbReference type="EMBL" id="EEF48675.1"/>
    </source>
</evidence>
<accession>B9RJ09</accession>
<dbReference type="Proteomes" id="UP000008311">
    <property type="component" value="Unassembled WGS sequence"/>
</dbReference>
<dbReference type="AlphaFoldDB" id="B9RJ09"/>